<sequence>IGITKPVPNGDMSHNSAFKMKTTDGKLNGGAENINNCLNLNDAFIQNHNTSAAKKGQSKLSDRNRMRD</sequence>
<name>A0A0B6Y5N3_9EUPU</name>
<evidence type="ECO:0000313" key="2">
    <source>
        <dbReference type="EMBL" id="CEK51622.1"/>
    </source>
</evidence>
<feature type="non-terminal residue" evidence="2">
    <location>
        <position position="1"/>
    </location>
</feature>
<protein>
    <submittedName>
        <fullName evidence="2">Uncharacterized protein</fullName>
    </submittedName>
</protein>
<evidence type="ECO:0000256" key="1">
    <source>
        <dbReference type="SAM" id="MobiDB-lite"/>
    </source>
</evidence>
<feature type="region of interest" description="Disordered" evidence="1">
    <location>
        <begin position="1"/>
        <end position="22"/>
    </location>
</feature>
<feature type="region of interest" description="Disordered" evidence="1">
    <location>
        <begin position="49"/>
        <end position="68"/>
    </location>
</feature>
<organism evidence="2">
    <name type="scientific">Arion vulgaris</name>
    <dbReference type="NCBI Taxonomy" id="1028688"/>
    <lineage>
        <taxon>Eukaryota</taxon>
        <taxon>Metazoa</taxon>
        <taxon>Spiralia</taxon>
        <taxon>Lophotrochozoa</taxon>
        <taxon>Mollusca</taxon>
        <taxon>Gastropoda</taxon>
        <taxon>Heterobranchia</taxon>
        <taxon>Euthyneura</taxon>
        <taxon>Panpulmonata</taxon>
        <taxon>Eupulmonata</taxon>
        <taxon>Stylommatophora</taxon>
        <taxon>Helicina</taxon>
        <taxon>Arionoidea</taxon>
        <taxon>Arionidae</taxon>
        <taxon>Arion</taxon>
    </lineage>
</organism>
<reference evidence="2" key="1">
    <citation type="submission" date="2014-12" db="EMBL/GenBank/DDBJ databases">
        <title>Insight into the proteome of Arion vulgaris.</title>
        <authorList>
            <person name="Aradska J."/>
            <person name="Bulat T."/>
            <person name="Smidak R."/>
            <person name="Sarate P."/>
            <person name="Gangsoo J."/>
            <person name="Sialana F."/>
            <person name="Bilban M."/>
            <person name="Lubec G."/>
        </authorList>
    </citation>
    <scope>NUCLEOTIDE SEQUENCE</scope>
    <source>
        <tissue evidence="2">Skin</tissue>
    </source>
</reference>
<dbReference type="EMBL" id="HACG01004757">
    <property type="protein sequence ID" value="CEK51622.1"/>
    <property type="molecule type" value="Transcribed_RNA"/>
</dbReference>
<proteinExistence type="predicted"/>
<feature type="non-terminal residue" evidence="2">
    <location>
        <position position="68"/>
    </location>
</feature>
<accession>A0A0B6Y5N3</accession>
<gene>
    <name evidence="2" type="primary">ORF13915</name>
</gene>
<dbReference type="AlphaFoldDB" id="A0A0B6Y5N3"/>